<evidence type="ECO:0000256" key="2">
    <source>
        <dbReference type="PROSITE-ProRule" id="PRU00335"/>
    </source>
</evidence>
<keyword evidence="5" id="KW-1185">Reference proteome</keyword>
<dbReference type="Proteomes" id="UP001592582">
    <property type="component" value="Unassembled WGS sequence"/>
</dbReference>
<dbReference type="PROSITE" id="PS50977">
    <property type="entry name" value="HTH_TETR_2"/>
    <property type="match status" value="1"/>
</dbReference>
<dbReference type="Pfam" id="PF00440">
    <property type="entry name" value="TetR_N"/>
    <property type="match status" value="1"/>
</dbReference>
<protein>
    <submittedName>
        <fullName evidence="4">TetR family transcriptional regulator</fullName>
    </submittedName>
</protein>
<gene>
    <name evidence="4" type="ORF">ACEZDG_03515</name>
</gene>
<reference evidence="4 5" key="1">
    <citation type="submission" date="2024-09" db="EMBL/GenBank/DDBJ databases">
        <authorList>
            <person name="Lee S.D."/>
        </authorList>
    </citation>
    <scope>NUCLEOTIDE SEQUENCE [LARGE SCALE GENOMIC DNA]</scope>
    <source>
        <strain evidence="4 5">N1-1</strain>
    </source>
</reference>
<dbReference type="InterPro" id="IPR041483">
    <property type="entry name" value="TetR_C_34"/>
</dbReference>
<feature type="domain" description="HTH tetR-type" evidence="3">
    <location>
        <begin position="16"/>
        <end position="76"/>
    </location>
</feature>
<name>A0ABV6V3R8_9ACTN</name>
<accession>A0ABV6V3R8</accession>
<keyword evidence="1 2" id="KW-0238">DNA-binding</keyword>
<dbReference type="SUPFAM" id="SSF46689">
    <property type="entry name" value="Homeodomain-like"/>
    <property type="match status" value="1"/>
</dbReference>
<evidence type="ECO:0000313" key="5">
    <source>
        <dbReference type="Proteomes" id="UP001592582"/>
    </source>
</evidence>
<comment type="caution">
    <text evidence="4">The sequence shown here is derived from an EMBL/GenBank/DDBJ whole genome shotgun (WGS) entry which is preliminary data.</text>
</comment>
<dbReference type="Gene3D" id="1.10.357.10">
    <property type="entry name" value="Tetracycline Repressor, domain 2"/>
    <property type="match status" value="1"/>
</dbReference>
<sequence>MTSTPFQRARSDEQRAVRRQAILDTAAAMLVEMPVAQVSLNELSRRVGLAKSNVLRYFESREAVLLELLDVASREWLEQLDPAFAAAVADAGTGYRGDRLVAALAATLTARPVLCDLVSAQAAVLERNVSPAVAAEYKRAAIGNAETLGRLIGSYVPELGEGDAMRFAAVTIMVTGAVWTHSHPTPAMLAVYETDPTLAAMRLDFTAALRQTLEVLLSGLLARAAGQPGGGLGRGGEADHL</sequence>
<evidence type="ECO:0000256" key="1">
    <source>
        <dbReference type="ARBA" id="ARBA00023125"/>
    </source>
</evidence>
<dbReference type="RefSeq" id="WP_380502092.1">
    <property type="nucleotide sequence ID" value="NZ_JBHEZX010000001.1"/>
</dbReference>
<dbReference type="InterPro" id="IPR001647">
    <property type="entry name" value="HTH_TetR"/>
</dbReference>
<evidence type="ECO:0000313" key="4">
    <source>
        <dbReference type="EMBL" id="MFC1408347.1"/>
    </source>
</evidence>
<dbReference type="InterPro" id="IPR009057">
    <property type="entry name" value="Homeodomain-like_sf"/>
</dbReference>
<proteinExistence type="predicted"/>
<organism evidence="4 5">
    <name type="scientific">Streptacidiphilus alkalitolerans</name>
    <dbReference type="NCBI Taxonomy" id="3342712"/>
    <lineage>
        <taxon>Bacteria</taxon>
        <taxon>Bacillati</taxon>
        <taxon>Actinomycetota</taxon>
        <taxon>Actinomycetes</taxon>
        <taxon>Kitasatosporales</taxon>
        <taxon>Streptomycetaceae</taxon>
        <taxon>Streptacidiphilus</taxon>
    </lineage>
</organism>
<dbReference type="EMBL" id="JBHEZX010000001">
    <property type="protein sequence ID" value="MFC1408347.1"/>
    <property type="molecule type" value="Genomic_DNA"/>
</dbReference>
<evidence type="ECO:0000259" key="3">
    <source>
        <dbReference type="PROSITE" id="PS50977"/>
    </source>
</evidence>
<feature type="DNA-binding region" description="H-T-H motif" evidence="2">
    <location>
        <begin position="39"/>
        <end position="58"/>
    </location>
</feature>
<dbReference type="Pfam" id="PF17929">
    <property type="entry name" value="TetR_C_34"/>
    <property type="match status" value="1"/>
</dbReference>